<dbReference type="Gene3D" id="3.80.10.10">
    <property type="entry name" value="Ribonuclease Inhibitor"/>
    <property type="match status" value="2"/>
</dbReference>
<feature type="domain" description="NACHT" evidence="4">
    <location>
        <begin position="378"/>
        <end position="482"/>
    </location>
</feature>
<feature type="coiled-coil region" evidence="3">
    <location>
        <begin position="250"/>
        <end position="288"/>
    </location>
</feature>
<dbReference type="InterPro" id="IPR027417">
    <property type="entry name" value="P-loop_NTPase"/>
</dbReference>
<evidence type="ECO:0000313" key="5">
    <source>
        <dbReference type="EMBL" id="KAH3702544.1"/>
    </source>
</evidence>
<dbReference type="PROSITE" id="PS50837">
    <property type="entry name" value="NACHT"/>
    <property type="match status" value="1"/>
</dbReference>
<dbReference type="PANTHER" id="PTHR46312:SF2">
    <property type="entry name" value="NUCLEOTIDE-BINDING OLIGOMERIZATION DOMAIN-CONTAINING PROTEIN 2-LIKE"/>
    <property type="match status" value="1"/>
</dbReference>
<dbReference type="PANTHER" id="PTHR46312">
    <property type="entry name" value="NACHT DOMAIN-CONTAINING PROTEIN"/>
    <property type="match status" value="1"/>
</dbReference>
<evidence type="ECO:0000256" key="2">
    <source>
        <dbReference type="ARBA" id="ARBA00022840"/>
    </source>
</evidence>
<dbReference type="EMBL" id="JAIWYP010000015">
    <property type="protein sequence ID" value="KAH3702544.1"/>
    <property type="molecule type" value="Genomic_DNA"/>
</dbReference>
<keyword evidence="2" id="KW-0067">ATP-binding</keyword>
<evidence type="ECO:0000259" key="4">
    <source>
        <dbReference type="PROSITE" id="PS50837"/>
    </source>
</evidence>
<gene>
    <name evidence="5" type="ORF">DPMN_077568</name>
</gene>
<reference evidence="5" key="1">
    <citation type="journal article" date="2019" name="bioRxiv">
        <title>The Genome of the Zebra Mussel, Dreissena polymorpha: A Resource for Invasive Species Research.</title>
        <authorList>
            <person name="McCartney M.A."/>
            <person name="Auch B."/>
            <person name="Kono T."/>
            <person name="Mallez S."/>
            <person name="Zhang Y."/>
            <person name="Obille A."/>
            <person name="Becker A."/>
            <person name="Abrahante J.E."/>
            <person name="Garbe J."/>
            <person name="Badalamenti J.P."/>
            <person name="Herman A."/>
            <person name="Mangelson H."/>
            <person name="Liachko I."/>
            <person name="Sullivan S."/>
            <person name="Sone E.D."/>
            <person name="Koren S."/>
            <person name="Silverstein K.A.T."/>
            <person name="Beckman K.B."/>
            <person name="Gohl D.M."/>
        </authorList>
    </citation>
    <scope>NUCLEOTIDE SEQUENCE</scope>
    <source>
        <strain evidence="5">Duluth1</strain>
        <tissue evidence="5">Whole animal</tissue>
    </source>
</reference>
<dbReference type="Pfam" id="PF15112">
    <property type="entry name" value="DUF4559"/>
    <property type="match status" value="1"/>
</dbReference>
<dbReference type="SUPFAM" id="SSF52540">
    <property type="entry name" value="P-loop containing nucleoside triphosphate hydrolases"/>
    <property type="match status" value="1"/>
</dbReference>
<organism evidence="5 6">
    <name type="scientific">Dreissena polymorpha</name>
    <name type="common">Zebra mussel</name>
    <name type="synonym">Mytilus polymorpha</name>
    <dbReference type="NCBI Taxonomy" id="45954"/>
    <lineage>
        <taxon>Eukaryota</taxon>
        <taxon>Metazoa</taxon>
        <taxon>Spiralia</taxon>
        <taxon>Lophotrochozoa</taxon>
        <taxon>Mollusca</taxon>
        <taxon>Bivalvia</taxon>
        <taxon>Autobranchia</taxon>
        <taxon>Heteroconchia</taxon>
        <taxon>Euheterodonta</taxon>
        <taxon>Imparidentia</taxon>
        <taxon>Neoheterodontei</taxon>
        <taxon>Myida</taxon>
        <taxon>Dreissenoidea</taxon>
        <taxon>Dreissenidae</taxon>
        <taxon>Dreissena</taxon>
    </lineage>
</organism>
<dbReference type="SUPFAM" id="SSF52047">
    <property type="entry name" value="RNI-like"/>
    <property type="match status" value="1"/>
</dbReference>
<dbReference type="Proteomes" id="UP000828390">
    <property type="component" value="Unassembled WGS sequence"/>
</dbReference>
<keyword evidence="3" id="KW-0175">Coiled coil</keyword>
<name>A0A9D4BNE7_DREPO</name>
<sequence>MAGLADVFSEQERTNWLKSCLAVNIAKYALENIVDREVKIVQSRIVQTVQSQLNLPDTAVCTSCCTANLIICPTRGICKTMGQLGCINMHDSPLKQFRPCRIKMCDKIRDEIIKEHRYGQPSWRNTSAEHWTTNHWHIAKCFLPPDGYTAVDSAPETDFNGVLSVMLNCKHFDNLVSFAISQHRSTCLFSKARDIGRAVRHNSNCKIKDNDLQDTFTTLIDLLSDSTCLAQDRYAQEAITKLQQLRIDKLKITEAEMSQLLKNAHETLDEIKDVAENYMKEMKHLTQQFFQSLREQKRENGEEHAIQDFSKRLKKFYNENLRNVPLTPLFPSSDVSIDKFYTTPYISQIPKNDENNLNNTGPVQNYSHILNTNGKRNRNVFLQGEAGMGKSTFAAKIVLDWCSEGPNKDDDLFGDLDSLKVFMFVFIITLKEAGGECEITKMIKEQIIDMIYADIEREDAYILLNKIMQSQICLVIQDGLDEWMDKADKLALPRLVLNHSDCSVLITTRHWKMTDERIKESKIDCVSELKGVLYPYKLSKMVLSCLFPHRNVEDENERFRDDIEEKEIGDLLLSPMLISLIVCCWADGMLTKSLCKLYSTLLDSLFKKASNGGDCIRPSQLRCFRKRKYVQQNIEYLEVLSRTAFKMMFTSKPDRSLLIDDTHLLEYMSAAQKLFCLKSGVLTEKKCHNKTYQRSFCTFIHKSVQEFLSAFYLANNRDEIRVVEKYISEHSNDITTIHQVFVFLCGMNISAANELSPLLDEISGHSKEKLLDQISNTQRVLIRGLMEAEANKYTHNEINLKLSRFVISSALDVPVKAFTFVLAVNLSNVKELHLFENQTPFLPQILQAPYDKTMHCNLLNLSPCPNLETIAIYEEIMLLPNSLCSLKELRSLTLQGKCDDLDLSSCLKLEQIDIDGENTFVQKCFHGLVNLKYLKLRGKCKELDLSSCSNLEQIDIDGENTFVQKCFHGLVNLKYLNLSGKCDGLGLSSCHNLEQVCIDGEITLLPNGLHALEKLKHVNLRCKCISLDLSFCTNMEHLIIDSKLCVLRNALCGLFNLKYLKLWCKCDDLDVSFCSKLEQIDIDGENTFVQKCLDGLVNLKHLTLMGKSDELDLSSCHHLQQVRELILQKLKTVEKRFKRKTKLRLFRKSGRKTPLIIDFAHKRYLRSINLQYTCLVLNLSFCLNLETINICGDISMVGSCNLSLVNLKTLTLRCKCEQLDLSLCLNLETVCIEGDITLNGMYGLKSLKFLTLLCSLKEIDLSTSAKLERINICYSQNRIGLVQHSYREHVHISIFIPLCIDIKSIKTNGAITKERDRKAWWINWIGELADDLTLGELDDAFTLDELDDAFTLDYVLKQN</sequence>
<comment type="caution">
    <text evidence="5">The sequence shown here is derived from an EMBL/GenBank/DDBJ whole genome shotgun (WGS) entry which is preliminary data.</text>
</comment>
<protein>
    <recommendedName>
        <fullName evidence="4">NACHT domain-containing protein</fullName>
    </recommendedName>
</protein>
<dbReference type="OrthoDB" id="120976at2759"/>
<dbReference type="InterPro" id="IPR032675">
    <property type="entry name" value="LRR_dom_sf"/>
</dbReference>
<dbReference type="InterPro" id="IPR027897">
    <property type="entry name" value="DUF4559"/>
</dbReference>
<evidence type="ECO:0000256" key="3">
    <source>
        <dbReference type="SAM" id="Coils"/>
    </source>
</evidence>
<dbReference type="InterPro" id="IPR007111">
    <property type="entry name" value="NACHT_NTPase"/>
</dbReference>
<proteinExistence type="predicted"/>
<keyword evidence="6" id="KW-1185">Reference proteome</keyword>
<keyword evidence="1" id="KW-0547">Nucleotide-binding</keyword>
<reference evidence="5" key="2">
    <citation type="submission" date="2020-11" db="EMBL/GenBank/DDBJ databases">
        <authorList>
            <person name="McCartney M.A."/>
            <person name="Auch B."/>
            <person name="Kono T."/>
            <person name="Mallez S."/>
            <person name="Becker A."/>
            <person name="Gohl D.M."/>
            <person name="Silverstein K.A.T."/>
            <person name="Koren S."/>
            <person name="Bechman K.B."/>
            <person name="Herman A."/>
            <person name="Abrahante J.E."/>
            <person name="Garbe J."/>
        </authorList>
    </citation>
    <scope>NUCLEOTIDE SEQUENCE</scope>
    <source>
        <strain evidence="5">Duluth1</strain>
        <tissue evidence="5">Whole animal</tissue>
    </source>
</reference>
<dbReference type="GO" id="GO:0005524">
    <property type="term" value="F:ATP binding"/>
    <property type="evidence" value="ECO:0007669"/>
    <property type="project" value="UniProtKB-KW"/>
</dbReference>
<dbReference type="Gene3D" id="3.40.50.300">
    <property type="entry name" value="P-loop containing nucleotide triphosphate hydrolases"/>
    <property type="match status" value="1"/>
</dbReference>
<dbReference type="Pfam" id="PF05729">
    <property type="entry name" value="NACHT"/>
    <property type="match status" value="1"/>
</dbReference>
<evidence type="ECO:0000313" key="6">
    <source>
        <dbReference type="Proteomes" id="UP000828390"/>
    </source>
</evidence>
<evidence type="ECO:0000256" key="1">
    <source>
        <dbReference type="ARBA" id="ARBA00022741"/>
    </source>
</evidence>
<accession>A0A9D4BNE7</accession>